<sequence length="142" mass="15576">MKWKITPLKGNVAIKSVDGRYLKVTGDGLAFADQNYDPSAKFTVEIAGPNQTVLSGSNAKYVRIYESSNFDIRCDAMNNSDAVTLGTLYLADGLINLTITQQVSLSDRTIFLSSQAGTKSYGPSLRALDFEDVTCRFIVEYL</sequence>
<dbReference type="SUPFAM" id="SSF50405">
    <property type="entry name" value="Actin-crosslinking proteins"/>
    <property type="match status" value="1"/>
</dbReference>
<dbReference type="AlphaFoldDB" id="F8NQT1"/>
<dbReference type="Proteomes" id="UP000008064">
    <property type="component" value="Unassembled WGS sequence"/>
</dbReference>
<accession>F8NQT1</accession>
<dbReference type="KEGG" id="sla:SERLADRAFT_462907"/>
<dbReference type="RefSeq" id="XP_007316330.1">
    <property type="nucleotide sequence ID" value="XM_007316268.1"/>
</dbReference>
<evidence type="ECO:0008006" key="2">
    <source>
        <dbReference type="Google" id="ProtNLM"/>
    </source>
</evidence>
<dbReference type="InterPro" id="IPR008999">
    <property type="entry name" value="Actin-crosslinking"/>
</dbReference>
<name>F8NQT1_SERL9</name>
<gene>
    <name evidence="1" type="ORF">SERLADRAFT_462907</name>
</gene>
<evidence type="ECO:0000313" key="1">
    <source>
        <dbReference type="EMBL" id="EGO26157.1"/>
    </source>
</evidence>
<protein>
    <recommendedName>
        <fullName evidence="2">Fascin domain-containing protein</fullName>
    </recommendedName>
</protein>
<dbReference type="GeneID" id="18818452"/>
<organism>
    <name type="scientific">Serpula lacrymans var. lacrymans (strain S7.9)</name>
    <name type="common">Dry rot fungus</name>
    <dbReference type="NCBI Taxonomy" id="578457"/>
    <lineage>
        <taxon>Eukaryota</taxon>
        <taxon>Fungi</taxon>
        <taxon>Dikarya</taxon>
        <taxon>Basidiomycota</taxon>
        <taxon>Agaricomycotina</taxon>
        <taxon>Agaricomycetes</taxon>
        <taxon>Agaricomycetidae</taxon>
        <taxon>Boletales</taxon>
        <taxon>Coniophorineae</taxon>
        <taxon>Serpulaceae</taxon>
        <taxon>Serpula</taxon>
    </lineage>
</organism>
<proteinExistence type="predicted"/>
<dbReference type="OrthoDB" id="2605301at2759"/>
<dbReference type="EMBL" id="GL945432">
    <property type="protein sequence ID" value="EGO26157.1"/>
    <property type="molecule type" value="Genomic_DNA"/>
</dbReference>
<dbReference type="CDD" id="cd00257">
    <property type="entry name" value="beta-trefoil_FSCN-like"/>
    <property type="match status" value="1"/>
</dbReference>
<dbReference type="HOGENOM" id="CLU_149503_0_0_1"/>
<dbReference type="Gene3D" id="2.80.10.50">
    <property type="match status" value="1"/>
</dbReference>
<reference evidence="1" key="1">
    <citation type="submission" date="2011-04" db="EMBL/GenBank/DDBJ databases">
        <title>Evolution of plant cell wall degrading machinery underlies the functional diversity of forest fungi.</title>
        <authorList>
            <consortium name="US DOE Joint Genome Institute (JGI-PGF)"/>
            <person name="Eastwood D.C."/>
            <person name="Floudas D."/>
            <person name="Binder M."/>
            <person name="Majcherczyk A."/>
            <person name="Schneider P."/>
            <person name="Aerts A."/>
            <person name="Asiegbu F.O."/>
            <person name="Baker S.E."/>
            <person name="Barry K."/>
            <person name="Bendiksby M."/>
            <person name="Blumentritt M."/>
            <person name="Coutinho P.M."/>
            <person name="Cullen D."/>
            <person name="Cullen D."/>
            <person name="Gathman A."/>
            <person name="Goodell B."/>
            <person name="Henrissat B."/>
            <person name="Ihrmark K."/>
            <person name="Kauserud H."/>
            <person name="Kohler A."/>
            <person name="LaButti K."/>
            <person name="Lapidus A."/>
            <person name="Lavin J.L."/>
            <person name="Lee Y.-H."/>
            <person name="Lindquist E."/>
            <person name="Lilly W."/>
            <person name="Lucas S."/>
            <person name="Morin E."/>
            <person name="Murat C."/>
            <person name="Oguiza J.A."/>
            <person name="Park J."/>
            <person name="Pisabarro A.G."/>
            <person name="Riley R."/>
            <person name="Rosling A."/>
            <person name="Salamov A."/>
            <person name="Schmidt O."/>
            <person name="Schmutz J."/>
            <person name="Skrede I."/>
            <person name="Stenlid J."/>
            <person name="Wiebenga A."/>
            <person name="Xie X."/>
            <person name="Kues U."/>
            <person name="Hibbett D.S."/>
            <person name="Hoffmeister D."/>
            <person name="Hogberg N."/>
            <person name="Martin F."/>
            <person name="Grigoriev I.V."/>
            <person name="Watkinson S.C."/>
        </authorList>
    </citation>
    <scope>NUCLEOTIDE SEQUENCE</scope>
    <source>
        <strain evidence="1">S7.9</strain>
    </source>
</reference>